<dbReference type="EMBL" id="JAACJJ010000028">
    <property type="protein sequence ID" value="KAF5321692.1"/>
    <property type="molecule type" value="Genomic_DNA"/>
</dbReference>
<sequence length="68" mass="7521">MALFSPLYNLPNHALEKQKMYQSSTKPIMMRGPRSGLYVGTFGVLFSVGMVATTYAIYNIVAGNKSEE</sequence>
<comment type="subcellular location">
    <subcellularLocation>
        <location evidence="1">Mitochondrion inner membrane</location>
    </subcellularLocation>
</comment>
<evidence type="ECO:0000313" key="6">
    <source>
        <dbReference type="EMBL" id="KAF5321692.1"/>
    </source>
</evidence>
<dbReference type="GO" id="GO:0005743">
    <property type="term" value="C:mitochondrial inner membrane"/>
    <property type="evidence" value="ECO:0007669"/>
    <property type="project" value="UniProtKB-SubCell"/>
</dbReference>
<keyword evidence="7" id="KW-1185">Reference proteome</keyword>
<evidence type="ECO:0000256" key="4">
    <source>
        <dbReference type="ARBA" id="ARBA00023136"/>
    </source>
</evidence>
<evidence type="ECO:0000256" key="5">
    <source>
        <dbReference type="SAM" id="Phobius"/>
    </source>
</evidence>
<dbReference type="Proteomes" id="UP000567179">
    <property type="component" value="Unassembled WGS sequence"/>
</dbReference>
<keyword evidence="4 5" id="KW-0472">Membrane</keyword>
<reference evidence="6 7" key="1">
    <citation type="journal article" date="2020" name="ISME J.">
        <title>Uncovering the hidden diversity of litter-decomposition mechanisms in mushroom-forming fungi.</title>
        <authorList>
            <person name="Floudas D."/>
            <person name="Bentzer J."/>
            <person name="Ahren D."/>
            <person name="Johansson T."/>
            <person name="Persson P."/>
            <person name="Tunlid A."/>
        </authorList>
    </citation>
    <scope>NUCLEOTIDE SEQUENCE [LARGE SCALE GENOMIC DNA]</scope>
    <source>
        <strain evidence="6 7">CBS 101986</strain>
    </source>
</reference>
<dbReference type="InterPro" id="IPR039297">
    <property type="entry name" value="COX7a"/>
</dbReference>
<keyword evidence="3" id="KW-0496">Mitochondrion</keyword>
<keyword evidence="2" id="KW-0999">Mitochondrion inner membrane</keyword>
<evidence type="ECO:0000313" key="7">
    <source>
        <dbReference type="Proteomes" id="UP000567179"/>
    </source>
</evidence>
<gene>
    <name evidence="6" type="ORF">D9619_000703</name>
</gene>
<dbReference type="OrthoDB" id="5511599at2759"/>
<dbReference type="AlphaFoldDB" id="A0A8H5BE91"/>
<evidence type="ECO:0000256" key="3">
    <source>
        <dbReference type="ARBA" id="ARBA00023128"/>
    </source>
</evidence>
<evidence type="ECO:0000256" key="2">
    <source>
        <dbReference type="ARBA" id="ARBA00022792"/>
    </source>
</evidence>
<organism evidence="6 7">
    <name type="scientific">Psilocybe cf. subviscida</name>
    <dbReference type="NCBI Taxonomy" id="2480587"/>
    <lineage>
        <taxon>Eukaryota</taxon>
        <taxon>Fungi</taxon>
        <taxon>Dikarya</taxon>
        <taxon>Basidiomycota</taxon>
        <taxon>Agaricomycotina</taxon>
        <taxon>Agaricomycetes</taxon>
        <taxon>Agaricomycetidae</taxon>
        <taxon>Agaricales</taxon>
        <taxon>Agaricineae</taxon>
        <taxon>Strophariaceae</taxon>
        <taxon>Psilocybe</taxon>
    </lineage>
</organism>
<feature type="transmembrane region" description="Helical" evidence="5">
    <location>
        <begin position="36"/>
        <end position="58"/>
    </location>
</feature>
<evidence type="ECO:0000256" key="1">
    <source>
        <dbReference type="ARBA" id="ARBA00004273"/>
    </source>
</evidence>
<keyword evidence="5" id="KW-0812">Transmembrane</keyword>
<accession>A0A8H5BE91</accession>
<dbReference type="Pfam" id="PF02238">
    <property type="entry name" value="COX7a"/>
    <property type="match status" value="1"/>
</dbReference>
<comment type="caution">
    <text evidence="6">The sequence shown here is derived from an EMBL/GenBank/DDBJ whole genome shotgun (WGS) entry which is preliminary data.</text>
</comment>
<name>A0A8H5BE91_9AGAR</name>
<protein>
    <submittedName>
        <fullName evidence="6">Uncharacterized protein</fullName>
    </submittedName>
</protein>
<proteinExistence type="predicted"/>
<keyword evidence="5" id="KW-1133">Transmembrane helix</keyword>